<name>E4XSA6_OIKDI</name>
<proteinExistence type="predicted"/>
<evidence type="ECO:0000313" key="2">
    <source>
        <dbReference type="Proteomes" id="UP000001307"/>
    </source>
</evidence>
<evidence type="ECO:0000313" key="1">
    <source>
        <dbReference type="EMBL" id="CBY12654.1"/>
    </source>
</evidence>
<dbReference type="AlphaFoldDB" id="E4XSA6"/>
<dbReference type="Proteomes" id="UP000001307">
    <property type="component" value="Unassembled WGS sequence"/>
</dbReference>
<keyword evidence="2" id="KW-1185">Reference proteome</keyword>
<dbReference type="EMBL" id="FN653132">
    <property type="protein sequence ID" value="CBY12654.1"/>
    <property type="molecule type" value="Genomic_DNA"/>
</dbReference>
<dbReference type="InParanoid" id="E4XSA6"/>
<protein>
    <submittedName>
        <fullName evidence="1">Uncharacterized protein</fullName>
    </submittedName>
</protein>
<gene>
    <name evidence="1" type="ORF">GSOID_T00002058001</name>
</gene>
<sequence length="82" mass="9922">MVTQFSDFEIFEKEYYDFADFLALELSDQRRKDRDNKKMRMSRRPLKFPSLSAKRRTDFSVLKTKKANGKRIEKESAKFVLY</sequence>
<organism evidence="1 2">
    <name type="scientific">Oikopleura dioica</name>
    <name type="common">Tunicate</name>
    <dbReference type="NCBI Taxonomy" id="34765"/>
    <lineage>
        <taxon>Eukaryota</taxon>
        <taxon>Metazoa</taxon>
        <taxon>Chordata</taxon>
        <taxon>Tunicata</taxon>
        <taxon>Appendicularia</taxon>
        <taxon>Copelata</taxon>
        <taxon>Oikopleuridae</taxon>
        <taxon>Oikopleura</taxon>
    </lineage>
</organism>
<reference evidence="1 2" key="1">
    <citation type="journal article" date="2010" name="Science">
        <title>Plasticity of animal genome architecture unmasked by rapid evolution of a pelagic tunicate.</title>
        <authorList>
            <person name="Denoeud F."/>
            <person name="Henriet S."/>
            <person name="Mungpakdee S."/>
            <person name="Aury J.M."/>
            <person name="Da Silva C."/>
            <person name="Brinkmann H."/>
            <person name="Mikhaleva J."/>
            <person name="Olsen L.C."/>
            <person name="Jubin C."/>
            <person name="Canestro C."/>
            <person name="Bouquet J.M."/>
            <person name="Danks G."/>
            <person name="Poulain J."/>
            <person name="Campsteijn C."/>
            <person name="Adamski M."/>
            <person name="Cross I."/>
            <person name="Yadetie F."/>
            <person name="Muffato M."/>
            <person name="Louis A."/>
            <person name="Butcher S."/>
            <person name="Tsagkogeorga G."/>
            <person name="Konrad A."/>
            <person name="Singh S."/>
            <person name="Jensen M.F."/>
            <person name="Cong E.H."/>
            <person name="Eikeseth-Otteraa H."/>
            <person name="Noel B."/>
            <person name="Anthouard V."/>
            <person name="Porcel B.M."/>
            <person name="Kachouri-Lafond R."/>
            <person name="Nishino A."/>
            <person name="Ugolini M."/>
            <person name="Chourrout P."/>
            <person name="Nishida H."/>
            <person name="Aasland R."/>
            <person name="Huzurbazar S."/>
            <person name="Westhof E."/>
            <person name="Delsuc F."/>
            <person name="Lehrach H."/>
            <person name="Reinhardt R."/>
            <person name="Weissenbach J."/>
            <person name="Roy S.W."/>
            <person name="Artiguenave F."/>
            <person name="Postlethwait J.H."/>
            <person name="Manak J.R."/>
            <person name="Thompson E.M."/>
            <person name="Jaillon O."/>
            <person name="Du Pasquier L."/>
            <person name="Boudinot P."/>
            <person name="Liberles D.A."/>
            <person name="Volff J.N."/>
            <person name="Philippe H."/>
            <person name="Lenhard B."/>
            <person name="Roest Crollius H."/>
            <person name="Wincker P."/>
            <person name="Chourrout D."/>
        </authorList>
    </citation>
    <scope>NUCLEOTIDE SEQUENCE [LARGE SCALE GENOMIC DNA]</scope>
</reference>
<accession>E4XSA6</accession>